<evidence type="ECO:0000256" key="6">
    <source>
        <dbReference type="ARBA" id="ARBA00022833"/>
    </source>
</evidence>
<dbReference type="OrthoDB" id="6077919at2759"/>
<keyword evidence="6" id="KW-0862">Zinc</keyword>
<keyword evidence="7" id="KW-0805">Transcription regulation</keyword>
<keyword evidence="5 11" id="KW-0863">Zinc-finger</keyword>
<dbReference type="GO" id="GO:0000978">
    <property type="term" value="F:RNA polymerase II cis-regulatory region sequence-specific DNA binding"/>
    <property type="evidence" value="ECO:0007669"/>
    <property type="project" value="TreeGrafter"/>
</dbReference>
<dbReference type="GO" id="GO:0001228">
    <property type="term" value="F:DNA-binding transcription activator activity, RNA polymerase II-specific"/>
    <property type="evidence" value="ECO:0007669"/>
    <property type="project" value="TreeGrafter"/>
</dbReference>
<evidence type="ECO:0000256" key="4">
    <source>
        <dbReference type="ARBA" id="ARBA00022737"/>
    </source>
</evidence>
<reference evidence="15" key="2">
    <citation type="submission" date="2015-01" db="EMBL/GenBank/DDBJ databases">
        <title>Evolutionary Origins and Diversification of the Mycorrhizal Mutualists.</title>
        <authorList>
            <consortium name="DOE Joint Genome Institute"/>
            <consortium name="Mycorrhizal Genomics Consortium"/>
            <person name="Kohler A."/>
            <person name="Kuo A."/>
            <person name="Nagy L.G."/>
            <person name="Floudas D."/>
            <person name="Copeland A."/>
            <person name="Barry K.W."/>
            <person name="Cichocki N."/>
            <person name="Veneault-Fourrey C."/>
            <person name="LaButti K."/>
            <person name="Lindquist E.A."/>
            <person name="Lipzen A."/>
            <person name="Lundell T."/>
            <person name="Morin E."/>
            <person name="Murat C."/>
            <person name="Riley R."/>
            <person name="Ohm R."/>
            <person name="Sun H."/>
            <person name="Tunlid A."/>
            <person name="Henrissat B."/>
            <person name="Grigoriev I.V."/>
            <person name="Hibbett D.S."/>
            <person name="Martin F."/>
        </authorList>
    </citation>
    <scope>NUCLEOTIDE SEQUENCE [LARGE SCALE GENOMIC DNA]</scope>
    <source>
        <strain evidence="15">Ve08.2h10</strain>
    </source>
</reference>
<feature type="region of interest" description="Disordered" evidence="12">
    <location>
        <begin position="267"/>
        <end position="312"/>
    </location>
</feature>
<comment type="similarity">
    <text evidence="2">Belongs to the krueppel C2H2-type zinc-finger protein family.</text>
</comment>
<evidence type="ECO:0000256" key="7">
    <source>
        <dbReference type="ARBA" id="ARBA00023015"/>
    </source>
</evidence>
<evidence type="ECO:0000256" key="1">
    <source>
        <dbReference type="ARBA" id="ARBA00004123"/>
    </source>
</evidence>
<sequence length="537" mass="58616">MGDPTGNSYFMDASSCSPHLPIQPSDLDQEDILPHFPSSCYCQATRYQPSDLAVGDATQNISVQFMHSCYTREITQLDTDILSQRHIFDTGNPVIAVQSINYPESSQRATPVSHVSPAYTSRFSYLASCAPANPHLAHVAALPDATPTFGTGPLPIVWTPQEDYLHWMHPSKRVLASPASELAESTSDESYADSDAEETDLMSPMMNMFQVRSPGSPNLLPNHAHTTQALRPFVMTFQLSETMLHPVDDPEGRHILQSLLDMSLVAGDDSEVPCPPSSSSSPSSSPDCFRGAALQDQSTSRHSSERAAGPGGFRIQLVSSPPLTNLPFSSFESPLRSGLAIQRPSTSKQPKKSKTHYCEECGRGFPRPSGLSTHMNTHSGAKPYKCTVPSCDKRFAVRSNARRHLRTHGIHPSSFDNASSNSGFVVGFDEPLVTQVHDTGRQPSRYRWITQPPHPTNWLSPGSSTISEGAPHAGPTFQVTLSRSSVVSGTQSNGSDDDYEPTAALFTSESQHQHLSDHNRNSDEFSGTYPGRREHSR</sequence>
<evidence type="ECO:0000256" key="11">
    <source>
        <dbReference type="PROSITE-ProRule" id="PRU00042"/>
    </source>
</evidence>
<dbReference type="SMART" id="SM00355">
    <property type="entry name" value="ZnF_C2H2"/>
    <property type="match status" value="2"/>
</dbReference>
<dbReference type="PROSITE" id="PS50157">
    <property type="entry name" value="ZINC_FINGER_C2H2_2"/>
    <property type="match status" value="2"/>
</dbReference>
<evidence type="ECO:0000256" key="12">
    <source>
        <dbReference type="SAM" id="MobiDB-lite"/>
    </source>
</evidence>
<comment type="subcellular location">
    <subcellularLocation>
        <location evidence="1">Nucleus</location>
    </subcellularLocation>
</comment>
<evidence type="ECO:0000313" key="14">
    <source>
        <dbReference type="EMBL" id="KIK93414.1"/>
    </source>
</evidence>
<evidence type="ECO:0000256" key="5">
    <source>
        <dbReference type="ARBA" id="ARBA00022771"/>
    </source>
</evidence>
<dbReference type="AlphaFoldDB" id="A0A0D0E0L7"/>
<feature type="region of interest" description="Disordered" evidence="12">
    <location>
        <begin position="445"/>
        <end position="537"/>
    </location>
</feature>
<dbReference type="GO" id="GO:0008270">
    <property type="term" value="F:zinc ion binding"/>
    <property type="evidence" value="ECO:0007669"/>
    <property type="project" value="UniProtKB-KW"/>
</dbReference>
<dbReference type="Pfam" id="PF00096">
    <property type="entry name" value="zf-C2H2"/>
    <property type="match status" value="2"/>
</dbReference>
<evidence type="ECO:0000256" key="9">
    <source>
        <dbReference type="ARBA" id="ARBA00023163"/>
    </source>
</evidence>
<protein>
    <recommendedName>
        <fullName evidence="13">C2H2-type domain-containing protein</fullName>
    </recommendedName>
</protein>
<dbReference type="FunFam" id="3.30.160.60:FF:000446">
    <property type="entry name" value="Zinc finger protein"/>
    <property type="match status" value="1"/>
</dbReference>
<feature type="domain" description="C2H2-type" evidence="13">
    <location>
        <begin position="384"/>
        <end position="408"/>
    </location>
</feature>
<dbReference type="HOGENOM" id="CLU_508150_0_0_1"/>
<evidence type="ECO:0000313" key="15">
    <source>
        <dbReference type="Proteomes" id="UP000054538"/>
    </source>
</evidence>
<feature type="compositionally biased region" description="Basic and acidic residues" evidence="12">
    <location>
        <begin position="511"/>
        <end position="523"/>
    </location>
</feature>
<dbReference type="STRING" id="930991.A0A0D0E0L7"/>
<keyword evidence="15" id="KW-1185">Reference proteome</keyword>
<dbReference type="SUPFAM" id="SSF57667">
    <property type="entry name" value="beta-beta-alpha zinc fingers"/>
    <property type="match status" value="1"/>
</dbReference>
<dbReference type="InterPro" id="IPR036236">
    <property type="entry name" value="Znf_C2H2_sf"/>
</dbReference>
<dbReference type="FunFam" id="3.30.160.60:FF:000100">
    <property type="entry name" value="Zinc finger 45-like"/>
    <property type="match status" value="1"/>
</dbReference>
<reference evidence="14 15" key="1">
    <citation type="submission" date="2014-04" db="EMBL/GenBank/DDBJ databases">
        <authorList>
            <consortium name="DOE Joint Genome Institute"/>
            <person name="Kuo A."/>
            <person name="Kohler A."/>
            <person name="Jargeat P."/>
            <person name="Nagy L.G."/>
            <person name="Floudas D."/>
            <person name="Copeland A."/>
            <person name="Barry K.W."/>
            <person name="Cichocki N."/>
            <person name="Veneault-Fourrey C."/>
            <person name="LaButti K."/>
            <person name="Lindquist E.A."/>
            <person name="Lipzen A."/>
            <person name="Lundell T."/>
            <person name="Morin E."/>
            <person name="Murat C."/>
            <person name="Sun H."/>
            <person name="Tunlid A."/>
            <person name="Henrissat B."/>
            <person name="Grigoriev I.V."/>
            <person name="Hibbett D.S."/>
            <person name="Martin F."/>
            <person name="Nordberg H.P."/>
            <person name="Cantor M.N."/>
            <person name="Hua S.X."/>
        </authorList>
    </citation>
    <scope>NUCLEOTIDE SEQUENCE [LARGE SCALE GENOMIC DNA]</scope>
    <source>
        <strain evidence="14 15">Ve08.2h10</strain>
    </source>
</reference>
<proteinExistence type="inferred from homology"/>
<feature type="domain" description="C2H2-type" evidence="13">
    <location>
        <begin position="356"/>
        <end position="383"/>
    </location>
</feature>
<evidence type="ECO:0000256" key="8">
    <source>
        <dbReference type="ARBA" id="ARBA00023125"/>
    </source>
</evidence>
<name>A0A0D0E0L7_9AGAM</name>
<keyword evidence="4" id="KW-0677">Repeat</keyword>
<dbReference type="InterPro" id="IPR013087">
    <property type="entry name" value="Znf_C2H2_type"/>
</dbReference>
<keyword evidence="8" id="KW-0238">DNA-binding</keyword>
<feature type="compositionally biased region" description="Low complexity" evidence="12">
    <location>
        <begin position="277"/>
        <end position="286"/>
    </location>
</feature>
<accession>A0A0D0E0L7</accession>
<dbReference type="Gene3D" id="3.30.160.60">
    <property type="entry name" value="Classic Zinc Finger"/>
    <property type="match status" value="2"/>
</dbReference>
<dbReference type="EMBL" id="KN825187">
    <property type="protein sequence ID" value="KIK93414.1"/>
    <property type="molecule type" value="Genomic_DNA"/>
</dbReference>
<keyword evidence="9" id="KW-0804">Transcription</keyword>
<feature type="compositionally biased region" description="Polar residues" evidence="12">
    <location>
        <begin position="477"/>
        <end position="494"/>
    </location>
</feature>
<feature type="compositionally biased region" description="Polar residues" evidence="12">
    <location>
        <begin position="457"/>
        <end position="467"/>
    </location>
</feature>
<evidence type="ECO:0000256" key="2">
    <source>
        <dbReference type="ARBA" id="ARBA00006991"/>
    </source>
</evidence>
<organism evidence="14 15">
    <name type="scientific">Paxillus rubicundulus Ve08.2h10</name>
    <dbReference type="NCBI Taxonomy" id="930991"/>
    <lineage>
        <taxon>Eukaryota</taxon>
        <taxon>Fungi</taxon>
        <taxon>Dikarya</taxon>
        <taxon>Basidiomycota</taxon>
        <taxon>Agaricomycotina</taxon>
        <taxon>Agaricomycetes</taxon>
        <taxon>Agaricomycetidae</taxon>
        <taxon>Boletales</taxon>
        <taxon>Paxilineae</taxon>
        <taxon>Paxillaceae</taxon>
        <taxon>Paxillus</taxon>
    </lineage>
</organism>
<evidence type="ECO:0000259" key="13">
    <source>
        <dbReference type="PROSITE" id="PS50157"/>
    </source>
</evidence>
<evidence type="ECO:0000256" key="10">
    <source>
        <dbReference type="ARBA" id="ARBA00023242"/>
    </source>
</evidence>
<gene>
    <name evidence="14" type="ORF">PAXRUDRAFT_12679</name>
</gene>
<keyword evidence="3" id="KW-0479">Metal-binding</keyword>
<dbReference type="PANTHER" id="PTHR24393">
    <property type="entry name" value="ZINC FINGER PROTEIN"/>
    <property type="match status" value="1"/>
</dbReference>
<dbReference type="PROSITE" id="PS00028">
    <property type="entry name" value="ZINC_FINGER_C2H2_1"/>
    <property type="match status" value="2"/>
</dbReference>
<evidence type="ECO:0000256" key="3">
    <source>
        <dbReference type="ARBA" id="ARBA00022723"/>
    </source>
</evidence>
<dbReference type="GO" id="GO:0005634">
    <property type="term" value="C:nucleus"/>
    <property type="evidence" value="ECO:0007669"/>
    <property type="project" value="UniProtKB-SubCell"/>
</dbReference>
<dbReference type="InParanoid" id="A0A0D0E0L7"/>
<dbReference type="PANTHER" id="PTHR24393:SF15">
    <property type="entry name" value="IP01243P-RELATED"/>
    <property type="match status" value="1"/>
</dbReference>
<keyword evidence="10" id="KW-0539">Nucleus</keyword>
<dbReference type="Proteomes" id="UP000054538">
    <property type="component" value="Unassembled WGS sequence"/>
</dbReference>